<proteinExistence type="predicted"/>
<organism evidence="1 2">
    <name type="scientific">Azospirillum humicireducens</name>
    <dbReference type="NCBI Taxonomy" id="1226968"/>
    <lineage>
        <taxon>Bacteria</taxon>
        <taxon>Pseudomonadati</taxon>
        <taxon>Pseudomonadota</taxon>
        <taxon>Alphaproteobacteria</taxon>
        <taxon>Rhodospirillales</taxon>
        <taxon>Azospirillaceae</taxon>
        <taxon>Azospirillum</taxon>
    </lineage>
</organism>
<name>A0A160JEA8_9PROT</name>
<accession>A0A160JEA8</accession>
<keyword evidence="2" id="KW-1185">Reference proteome</keyword>
<dbReference type="GO" id="GO:0003677">
    <property type="term" value="F:DNA binding"/>
    <property type="evidence" value="ECO:0007669"/>
    <property type="project" value="InterPro"/>
</dbReference>
<dbReference type="OrthoDB" id="2986852at2"/>
<sequence length="84" mass="9398">MEDMPDILALNLRRLRLAKGTTQEEERGRRADIDRSYPGTIERAEHKATVVIVGRLTAALPVLPRGLLELPANHPHLARLSENP</sequence>
<gene>
    <name evidence="1" type="ORF">A6A40_03835</name>
</gene>
<dbReference type="InterPro" id="IPR010982">
    <property type="entry name" value="Lambda_DNA-bd_dom_sf"/>
</dbReference>
<dbReference type="AlphaFoldDB" id="A0A160JEA8"/>
<protein>
    <submittedName>
        <fullName evidence="1">Transcriptional regulator</fullName>
    </submittedName>
</protein>
<dbReference type="EMBL" id="CP015285">
    <property type="protein sequence ID" value="ANC91099.1"/>
    <property type="molecule type" value="Genomic_DNA"/>
</dbReference>
<dbReference type="Gene3D" id="1.10.260.40">
    <property type="entry name" value="lambda repressor-like DNA-binding domains"/>
    <property type="match status" value="1"/>
</dbReference>
<dbReference type="Proteomes" id="UP000077405">
    <property type="component" value="Chromosome"/>
</dbReference>
<evidence type="ECO:0000313" key="2">
    <source>
        <dbReference type="Proteomes" id="UP000077405"/>
    </source>
</evidence>
<dbReference type="KEGG" id="ahu:A6A40_03835"/>
<dbReference type="SUPFAM" id="SSF47413">
    <property type="entry name" value="lambda repressor-like DNA-binding domains"/>
    <property type="match status" value="1"/>
</dbReference>
<evidence type="ECO:0000313" key="1">
    <source>
        <dbReference type="EMBL" id="ANC91099.1"/>
    </source>
</evidence>
<reference evidence="1 2" key="1">
    <citation type="journal article" date="2013" name="Int. J. Syst. Evol. Microbiol.">
        <title>Azospirillum humicireducens sp. nov., a nitrogen-fixing bacterium isolated from a microbial fuel cell.</title>
        <authorList>
            <person name="Zhou S."/>
            <person name="Han L."/>
            <person name="Wang Y."/>
            <person name="Yang G."/>
            <person name="Zhuang L."/>
            <person name="Hu P."/>
        </authorList>
    </citation>
    <scope>NUCLEOTIDE SEQUENCE [LARGE SCALE GENOMIC DNA]</scope>
    <source>
        <strain evidence="1 2">SgZ-5</strain>
    </source>
</reference>